<dbReference type="Pfam" id="PF08325">
    <property type="entry name" value="WLM"/>
    <property type="match status" value="1"/>
</dbReference>
<dbReference type="OrthoDB" id="49605at2759"/>
<proteinExistence type="predicted"/>
<reference evidence="4" key="1">
    <citation type="journal article" date="2015" name="BMC Genomics">
        <title>Genomic and transcriptomic analysis of the endophytic fungus Pestalotiopsis fici reveals its lifestyle and high potential for synthesis of natural products.</title>
        <authorList>
            <person name="Wang X."/>
            <person name="Zhang X."/>
            <person name="Liu L."/>
            <person name="Xiang M."/>
            <person name="Wang W."/>
            <person name="Sun X."/>
            <person name="Che Y."/>
            <person name="Guo L."/>
            <person name="Liu G."/>
            <person name="Guo L."/>
            <person name="Wang C."/>
            <person name="Yin W.B."/>
            <person name="Stadler M."/>
            <person name="Zhang X."/>
            <person name="Liu X."/>
        </authorList>
    </citation>
    <scope>NUCLEOTIDE SEQUENCE [LARGE SCALE GENOMIC DNA]</scope>
    <source>
        <strain evidence="4">W106-1 / CGMCC3.15140</strain>
    </source>
</reference>
<dbReference type="HOGENOM" id="CLU_056790_0_0_1"/>
<dbReference type="OMA" id="GMQKHPF"/>
<dbReference type="RefSeq" id="XP_007835501.1">
    <property type="nucleotide sequence ID" value="XM_007837310.1"/>
</dbReference>
<sequence>MADSTPDAPTSEIVSITLSHDGKVHSFQLEPDATITDLANTVEEQLSIPVSNQKFIAPKLGLLKAPFKDPNLPVAQLDNRKPIKLMGTTAGDVADLNKTLDAAAAREAVYAAQRRAQPKIRTQKTAQQLQDEAKYTFHKVEPLRYLPNPERSRQFLERLKADPGIVSVMRKRQYTVGLLTEMDPLSNTESNHEGTTRLLGLNRNRGQVIELRLRTDAYDGYRDYKTIRKTLCHELTHNVHGDHDRKFWDLCHQIEKEVAQADWKSSGRSISAQSDFYEPSEEVAYDHGGWTGGEFVLGSGPSGSRAAGGRSIREVLAEAAEERIRRTDASRRQNDEADPGQENP</sequence>
<evidence type="ECO:0000313" key="3">
    <source>
        <dbReference type="EMBL" id="ETS78876.1"/>
    </source>
</evidence>
<dbReference type="PANTHER" id="PTHR47795">
    <property type="entry name" value="UBIQUITIN AND WLM DOMAIN-CONTAINING METALLOPROTEASE SPCC1442.07C"/>
    <property type="match status" value="1"/>
</dbReference>
<dbReference type="PROSITE" id="PS51397">
    <property type="entry name" value="WLM"/>
    <property type="match status" value="1"/>
</dbReference>
<evidence type="ECO:0000313" key="4">
    <source>
        <dbReference type="Proteomes" id="UP000030651"/>
    </source>
</evidence>
<dbReference type="InterPro" id="IPR029071">
    <property type="entry name" value="Ubiquitin-like_domsf"/>
</dbReference>
<dbReference type="AlphaFoldDB" id="W3X137"/>
<dbReference type="KEGG" id="pfy:PFICI_08729"/>
<feature type="domain" description="WLM" evidence="2">
    <location>
        <begin position="128"/>
        <end position="325"/>
    </location>
</feature>
<dbReference type="EMBL" id="KI912114">
    <property type="protein sequence ID" value="ETS78876.1"/>
    <property type="molecule type" value="Genomic_DNA"/>
</dbReference>
<dbReference type="FunCoup" id="W3X137">
    <property type="interactions" value="76"/>
</dbReference>
<evidence type="ECO:0000256" key="1">
    <source>
        <dbReference type="SAM" id="MobiDB-lite"/>
    </source>
</evidence>
<dbReference type="GeneID" id="19273742"/>
<dbReference type="SUPFAM" id="SSF54236">
    <property type="entry name" value="Ubiquitin-like"/>
    <property type="match status" value="1"/>
</dbReference>
<dbReference type="Proteomes" id="UP000030651">
    <property type="component" value="Unassembled WGS sequence"/>
</dbReference>
<accession>W3X137</accession>
<gene>
    <name evidence="3" type="ORF">PFICI_08729</name>
</gene>
<protein>
    <recommendedName>
        <fullName evidence="2">WLM domain-containing protein</fullName>
    </recommendedName>
</protein>
<organism evidence="3 4">
    <name type="scientific">Pestalotiopsis fici (strain W106-1 / CGMCC3.15140)</name>
    <dbReference type="NCBI Taxonomy" id="1229662"/>
    <lineage>
        <taxon>Eukaryota</taxon>
        <taxon>Fungi</taxon>
        <taxon>Dikarya</taxon>
        <taxon>Ascomycota</taxon>
        <taxon>Pezizomycotina</taxon>
        <taxon>Sordariomycetes</taxon>
        <taxon>Xylariomycetidae</taxon>
        <taxon>Amphisphaeriales</taxon>
        <taxon>Sporocadaceae</taxon>
        <taxon>Pestalotiopsis</taxon>
    </lineage>
</organism>
<dbReference type="eggNOG" id="KOG4842">
    <property type="taxonomic scope" value="Eukaryota"/>
</dbReference>
<feature type="region of interest" description="Disordered" evidence="1">
    <location>
        <begin position="322"/>
        <end position="344"/>
    </location>
</feature>
<dbReference type="InterPro" id="IPR013536">
    <property type="entry name" value="WLM_dom"/>
</dbReference>
<evidence type="ECO:0000259" key="2">
    <source>
        <dbReference type="PROSITE" id="PS51397"/>
    </source>
</evidence>
<feature type="compositionally biased region" description="Basic and acidic residues" evidence="1">
    <location>
        <begin position="322"/>
        <end position="335"/>
    </location>
</feature>
<keyword evidence="4" id="KW-1185">Reference proteome</keyword>
<dbReference type="InParanoid" id="W3X137"/>
<name>W3X137_PESFW</name>
<dbReference type="PANTHER" id="PTHR47795:SF1">
    <property type="entry name" value="DNA-DEPENDENT METALLOPROTEASE WSS1 HOMOLOG 2"/>
    <property type="match status" value="1"/>
</dbReference>
<dbReference type="Gene3D" id="3.10.20.90">
    <property type="entry name" value="Phosphatidylinositol 3-kinase Catalytic Subunit, Chain A, domain 1"/>
    <property type="match status" value="1"/>
</dbReference>
<dbReference type="GO" id="GO:0070628">
    <property type="term" value="F:proteasome binding"/>
    <property type="evidence" value="ECO:0007669"/>
    <property type="project" value="TreeGrafter"/>
</dbReference>